<dbReference type="SUPFAM" id="SSF53474">
    <property type="entry name" value="alpha/beta-Hydrolases"/>
    <property type="match status" value="1"/>
</dbReference>
<evidence type="ECO:0000256" key="1">
    <source>
        <dbReference type="ARBA" id="ARBA00038097"/>
    </source>
</evidence>
<dbReference type="Pfam" id="PF00561">
    <property type="entry name" value="Abhydrolase_1"/>
    <property type="match status" value="1"/>
</dbReference>
<organism evidence="4 5">
    <name type="scientific">Geodia barretti</name>
    <name type="common">Barrett's horny sponge</name>
    <dbReference type="NCBI Taxonomy" id="519541"/>
    <lineage>
        <taxon>Eukaryota</taxon>
        <taxon>Metazoa</taxon>
        <taxon>Porifera</taxon>
        <taxon>Demospongiae</taxon>
        <taxon>Heteroscleromorpha</taxon>
        <taxon>Tetractinellida</taxon>
        <taxon>Astrophorina</taxon>
        <taxon>Geodiidae</taxon>
        <taxon>Geodia</taxon>
    </lineage>
</organism>
<reference evidence="4" key="1">
    <citation type="submission" date="2023-03" db="EMBL/GenBank/DDBJ databases">
        <authorList>
            <person name="Steffen K."/>
            <person name="Cardenas P."/>
        </authorList>
    </citation>
    <scope>NUCLEOTIDE SEQUENCE</scope>
</reference>
<feature type="compositionally biased region" description="Pro residues" evidence="2">
    <location>
        <begin position="199"/>
        <end position="212"/>
    </location>
</feature>
<evidence type="ECO:0000256" key="2">
    <source>
        <dbReference type="SAM" id="MobiDB-lite"/>
    </source>
</evidence>
<comment type="similarity">
    <text evidence="1">Belongs to the peptidase S33 family. ABHD4/ABHD5 subfamily.</text>
</comment>
<dbReference type="Proteomes" id="UP001174909">
    <property type="component" value="Unassembled WGS sequence"/>
</dbReference>
<feature type="non-terminal residue" evidence="4">
    <location>
        <position position="315"/>
    </location>
</feature>
<gene>
    <name evidence="4" type="ORF">GBAR_LOCUS9954</name>
</gene>
<dbReference type="PANTHER" id="PTHR42886">
    <property type="entry name" value="RE40534P-RELATED"/>
    <property type="match status" value="1"/>
</dbReference>
<evidence type="ECO:0000313" key="5">
    <source>
        <dbReference type="Proteomes" id="UP001174909"/>
    </source>
</evidence>
<proteinExistence type="inferred from homology"/>
<name>A0AA35RR57_GEOBA</name>
<comment type="caution">
    <text evidence="4">The sequence shown here is derived from an EMBL/GenBank/DDBJ whole genome shotgun (WGS) entry which is preliminary data.</text>
</comment>
<dbReference type="GO" id="GO:0052689">
    <property type="term" value="F:carboxylic ester hydrolase activity"/>
    <property type="evidence" value="ECO:0007669"/>
    <property type="project" value="TreeGrafter"/>
</dbReference>
<evidence type="ECO:0000313" key="4">
    <source>
        <dbReference type="EMBL" id="CAI8016200.1"/>
    </source>
</evidence>
<dbReference type="GO" id="GO:0055088">
    <property type="term" value="P:lipid homeostasis"/>
    <property type="evidence" value="ECO:0007669"/>
    <property type="project" value="TreeGrafter"/>
</dbReference>
<dbReference type="GO" id="GO:0005739">
    <property type="term" value="C:mitochondrion"/>
    <property type="evidence" value="ECO:0007669"/>
    <property type="project" value="TreeGrafter"/>
</dbReference>
<dbReference type="AlphaFoldDB" id="A0AA35RR57"/>
<dbReference type="GO" id="GO:0006654">
    <property type="term" value="P:phosphatidic acid biosynthetic process"/>
    <property type="evidence" value="ECO:0007669"/>
    <property type="project" value="TreeGrafter"/>
</dbReference>
<keyword evidence="5" id="KW-1185">Reference proteome</keyword>
<dbReference type="PANTHER" id="PTHR42886:SF29">
    <property type="entry name" value="PUMMELIG, ISOFORM A"/>
    <property type="match status" value="1"/>
</dbReference>
<accession>A0AA35RR57</accession>
<dbReference type="Gene3D" id="3.40.50.1820">
    <property type="entry name" value="alpha/beta hydrolase"/>
    <property type="match status" value="1"/>
</dbReference>
<feature type="region of interest" description="Disordered" evidence="2">
    <location>
        <begin position="191"/>
        <end position="214"/>
    </location>
</feature>
<sequence length="315" mass="35195">MAASSTLPSEPPPLNHPGQNGGSGWLSSWLPSWRPTSEDQLCDAEKKILDTLSSEYRDLYVPIGEGAVIRCLVMEPQEPSLPEKIPLVLIHGFGCGIVQFFKNLDHLHRDRRLYALDLPGFARSTRIPFPEEAEAVEAVFVSALERWREGVGLERFVLLGHSLGGFLSLSYSMTHPHRVRHLILDDPWGFPERSEEPHSPPPPSSRPSPSSPPHSRMTIWARIGGVFLSKFNPFAPVRAAGPLGPYLLSSFRRDLTQRFGEDFMTYVYHCVAQNPTLVDPRIPQLLVLWSVQSVCVQPVGLVELSVTCCMIKTKK</sequence>
<dbReference type="InterPro" id="IPR000073">
    <property type="entry name" value="AB_hydrolase_1"/>
</dbReference>
<dbReference type="GO" id="GO:0042171">
    <property type="term" value="F:lysophosphatidic acid acyltransferase activity"/>
    <property type="evidence" value="ECO:0007669"/>
    <property type="project" value="TreeGrafter"/>
</dbReference>
<dbReference type="EMBL" id="CASHTH010001506">
    <property type="protein sequence ID" value="CAI8016200.1"/>
    <property type="molecule type" value="Genomic_DNA"/>
</dbReference>
<feature type="region of interest" description="Disordered" evidence="2">
    <location>
        <begin position="1"/>
        <end position="21"/>
    </location>
</feature>
<evidence type="ECO:0000259" key="3">
    <source>
        <dbReference type="Pfam" id="PF00561"/>
    </source>
</evidence>
<feature type="domain" description="AB hydrolase-1" evidence="3">
    <location>
        <begin position="86"/>
        <end position="194"/>
    </location>
</feature>
<protein>
    <submittedName>
        <fullName evidence="4">(Lyso)-N-acylphosphatidylethanolamine lipase</fullName>
    </submittedName>
</protein>
<dbReference type="InterPro" id="IPR029058">
    <property type="entry name" value="AB_hydrolase_fold"/>
</dbReference>
<dbReference type="PRINTS" id="PR00111">
    <property type="entry name" value="ABHYDROLASE"/>
</dbReference>